<proteinExistence type="predicted"/>
<accession>A0ABR2GIL3</accession>
<organism evidence="1 3">
    <name type="scientific">Tritrichomonas musculus</name>
    <dbReference type="NCBI Taxonomy" id="1915356"/>
    <lineage>
        <taxon>Eukaryota</taxon>
        <taxon>Metamonada</taxon>
        <taxon>Parabasalia</taxon>
        <taxon>Tritrichomonadida</taxon>
        <taxon>Tritrichomonadidae</taxon>
        <taxon>Tritrichomonas</taxon>
    </lineage>
</organism>
<dbReference type="Proteomes" id="UP001470230">
    <property type="component" value="Unassembled WGS sequence"/>
</dbReference>
<name>A0ABR2GIL3_9EUKA</name>
<keyword evidence="3" id="KW-1185">Reference proteome</keyword>
<reference evidence="1 3" key="1">
    <citation type="submission" date="2024-04" db="EMBL/GenBank/DDBJ databases">
        <title>Tritrichomonas musculus Genome.</title>
        <authorList>
            <person name="Alves-Ferreira E."/>
            <person name="Grigg M."/>
            <person name="Lorenzi H."/>
            <person name="Galac M."/>
        </authorList>
    </citation>
    <scope>NUCLEOTIDE SEQUENCE [LARGE SCALE GENOMIC DNA]</scope>
    <source>
        <strain evidence="1 3">EAF2021</strain>
    </source>
</reference>
<evidence type="ECO:0000313" key="1">
    <source>
        <dbReference type="EMBL" id="KAK8833666.1"/>
    </source>
</evidence>
<gene>
    <name evidence="1" type="ORF">M9Y10_042513</name>
    <name evidence="2" type="ORF">M9Y10_045504</name>
</gene>
<comment type="caution">
    <text evidence="1">The sequence shown here is derived from an EMBL/GenBank/DDBJ whole genome shotgun (WGS) entry which is preliminary data.</text>
</comment>
<protein>
    <submittedName>
        <fullName evidence="1">Uncharacterized protein</fullName>
    </submittedName>
</protein>
<evidence type="ECO:0000313" key="3">
    <source>
        <dbReference type="Proteomes" id="UP001470230"/>
    </source>
</evidence>
<evidence type="ECO:0000313" key="2">
    <source>
        <dbReference type="EMBL" id="KAK8882861.1"/>
    </source>
</evidence>
<sequence length="240" mass="28080">MIENNPTAWIPQPDVQEQNKDLVFFQNNEISNDNYQDPFEIPNYISTTDSIIDFSKVIDGISSDISSDQFNSTIWDNESIDSILDANSDSEEQRVPNGNISDQNIMMPNAPYATINTAIDVISDTSIFIPCITRIDNNEDNQPSQISFHKRKRKRKVDLNEKQQIFQKEYYKFFTSKKKFSKKYVIELHKLMKDELNLRPMSREETRQIGLYFQNFASEKSRIFEFFTNNMDACSSLFKK</sequence>
<dbReference type="EMBL" id="JAPFFF010000009">
    <property type="protein sequence ID" value="KAK8882861.1"/>
    <property type="molecule type" value="Genomic_DNA"/>
</dbReference>
<dbReference type="EMBL" id="JAPFFF010000735">
    <property type="protein sequence ID" value="KAK8833666.1"/>
    <property type="molecule type" value="Genomic_DNA"/>
</dbReference>